<dbReference type="Proteomes" id="UP000789831">
    <property type="component" value="Unassembled WGS sequence"/>
</dbReference>
<protein>
    <submittedName>
        <fullName evidence="2">8672_t:CDS:1</fullName>
    </submittedName>
</protein>
<feature type="region of interest" description="Disordered" evidence="1">
    <location>
        <begin position="1"/>
        <end position="20"/>
    </location>
</feature>
<evidence type="ECO:0000313" key="2">
    <source>
        <dbReference type="EMBL" id="CAG8520225.1"/>
    </source>
</evidence>
<organism evidence="2 3">
    <name type="scientific">Ambispora gerdemannii</name>
    <dbReference type="NCBI Taxonomy" id="144530"/>
    <lineage>
        <taxon>Eukaryota</taxon>
        <taxon>Fungi</taxon>
        <taxon>Fungi incertae sedis</taxon>
        <taxon>Mucoromycota</taxon>
        <taxon>Glomeromycotina</taxon>
        <taxon>Glomeromycetes</taxon>
        <taxon>Archaeosporales</taxon>
        <taxon>Ambisporaceae</taxon>
        <taxon>Ambispora</taxon>
    </lineage>
</organism>
<evidence type="ECO:0000256" key="1">
    <source>
        <dbReference type="SAM" id="MobiDB-lite"/>
    </source>
</evidence>
<dbReference type="EMBL" id="CAJVPL010000673">
    <property type="protein sequence ID" value="CAG8520225.1"/>
    <property type="molecule type" value="Genomic_DNA"/>
</dbReference>
<dbReference type="AlphaFoldDB" id="A0A9N9A5V1"/>
<reference evidence="2" key="1">
    <citation type="submission" date="2021-06" db="EMBL/GenBank/DDBJ databases">
        <authorList>
            <person name="Kallberg Y."/>
            <person name="Tangrot J."/>
            <person name="Rosling A."/>
        </authorList>
    </citation>
    <scope>NUCLEOTIDE SEQUENCE</scope>
    <source>
        <strain evidence="2">MT106</strain>
    </source>
</reference>
<proteinExistence type="predicted"/>
<evidence type="ECO:0000313" key="3">
    <source>
        <dbReference type="Proteomes" id="UP000789831"/>
    </source>
</evidence>
<name>A0A9N9A5V1_9GLOM</name>
<gene>
    <name evidence="2" type="ORF">AGERDE_LOCUS5198</name>
</gene>
<accession>A0A9N9A5V1</accession>
<comment type="caution">
    <text evidence="2">The sequence shown here is derived from an EMBL/GenBank/DDBJ whole genome shotgun (WGS) entry which is preliminary data.</text>
</comment>
<keyword evidence="3" id="KW-1185">Reference proteome</keyword>
<sequence>MNDANKHPKRTRGTDQSTSLSQQVSLILAACRSIPLPDGIECDSL</sequence>
<dbReference type="PROSITE" id="PS51257">
    <property type="entry name" value="PROKAR_LIPOPROTEIN"/>
    <property type="match status" value="1"/>
</dbReference>